<feature type="domain" description="ABC transmembrane type-1" evidence="7">
    <location>
        <begin position="29"/>
        <end position="212"/>
    </location>
</feature>
<evidence type="ECO:0000256" key="1">
    <source>
        <dbReference type="ARBA" id="ARBA00004141"/>
    </source>
</evidence>
<keyword evidence="5 6" id="KW-0472">Membrane</keyword>
<evidence type="ECO:0000313" key="8">
    <source>
        <dbReference type="EMBL" id="PSK90197.1"/>
    </source>
</evidence>
<dbReference type="PANTHER" id="PTHR30177">
    <property type="entry name" value="GLYCINE BETAINE/L-PROLINE TRANSPORT SYSTEM PERMEASE PROTEIN PROW"/>
    <property type="match status" value="1"/>
</dbReference>
<comment type="caution">
    <text evidence="8">The sequence shown here is derived from an EMBL/GenBank/DDBJ whole genome shotgun (WGS) entry which is preliminary data.</text>
</comment>
<dbReference type="GO" id="GO:0005886">
    <property type="term" value="C:plasma membrane"/>
    <property type="evidence" value="ECO:0007669"/>
    <property type="project" value="UniProtKB-SubCell"/>
</dbReference>
<evidence type="ECO:0000256" key="6">
    <source>
        <dbReference type="RuleBase" id="RU363032"/>
    </source>
</evidence>
<proteinExistence type="inferred from homology"/>
<comment type="subcellular location">
    <subcellularLocation>
        <location evidence="6">Cell membrane</location>
        <topology evidence="6">Multi-pass membrane protein</topology>
    </subcellularLocation>
    <subcellularLocation>
        <location evidence="1">Membrane</location>
        <topology evidence="1">Multi-pass membrane protein</topology>
    </subcellularLocation>
</comment>
<evidence type="ECO:0000256" key="2">
    <source>
        <dbReference type="ARBA" id="ARBA00022448"/>
    </source>
</evidence>
<dbReference type="InterPro" id="IPR035906">
    <property type="entry name" value="MetI-like_sf"/>
</dbReference>
<dbReference type="GO" id="GO:0031460">
    <property type="term" value="P:glycine betaine transport"/>
    <property type="evidence" value="ECO:0007669"/>
    <property type="project" value="TreeGrafter"/>
</dbReference>
<dbReference type="GO" id="GO:0055085">
    <property type="term" value="P:transmembrane transport"/>
    <property type="evidence" value="ECO:0007669"/>
    <property type="project" value="InterPro"/>
</dbReference>
<evidence type="ECO:0000256" key="5">
    <source>
        <dbReference type="ARBA" id="ARBA00023136"/>
    </source>
</evidence>
<reference evidence="8 9" key="1">
    <citation type="submission" date="2018-03" db="EMBL/GenBank/DDBJ databases">
        <title>Genomic Encyclopedia of Archaeal and Bacterial Type Strains, Phase II (KMG-II): from individual species to whole genera.</title>
        <authorList>
            <person name="Goeker M."/>
        </authorList>
    </citation>
    <scope>NUCLEOTIDE SEQUENCE [LARGE SCALE GENOMIC DNA]</scope>
    <source>
        <strain evidence="8 9">DSM 45312</strain>
    </source>
</reference>
<name>A0A2P8CZ35_9ACTN</name>
<dbReference type="PROSITE" id="PS50928">
    <property type="entry name" value="ABC_TM1"/>
    <property type="match status" value="1"/>
</dbReference>
<evidence type="ECO:0000259" key="7">
    <source>
        <dbReference type="PROSITE" id="PS50928"/>
    </source>
</evidence>
<sequence length="230" mass="24246">MEAQPLDGTTLHGLDAYLLRRWDRILEQAAEHLVVVALSVGIAAAIGIAIGALVWNRPFPRSVSLGVAGVLITIPSLALLGLLIPVLGIGWTPTVVSLVLYALLPIVRNTVVGLREVPAAVMESALGMGYTRTQTLLRVQLPMAWPVIITGIRVSTQLIVGIATVAAYVSGPGLGNDIFQGLASLGSINALNRTFVATVCVVVLALLLDALFILIRRSTTPRGIRVRPAA</sequence>
<keyword evidence="4 6" id="KW-1133">Transmembrane helix</keyword>
<accession>A0A2P8CZ35</accession>
<dbReference type="AlphaFoldDB" id="A0A2P8CZ35"/>
<dbReference type="RefSeq" id="WP_245929066.1">
    <property type="nucleotide sequence ID" value="NZ_PYGA01000023.1"/>
</dbReference>
<feature type="transmembrane region" description="Helical" evidence="6">
    <location>
        <begin position="90"/>
        <end position="107"/>
    </location>
</feature>
<organism evidence="8 9">
    <name type="scientific">Murinocardiopsis flavida</name>
    <dbReference type="NCBI Taxonomy" id="645275"/>
    <lineage>
        <taxon>Bacteria</taxon>
        <taxon>Bacillati</taxon>
        <taxon>Actinomycetota</taxon>
        <taxon>Actinomycetes</taxon>
        <taxon>Streptosporangiales</taxon>
        <taxon>Nocardiopsidaceae</taxon>
        <taxon>Murinocardiopsis</taxon>
    </lineage>
</organism>
<evidence type="ECO:0000313" key="9">
    <source>
        <dbReference type="Proteomes" id="UP000240542"/>
    </source>
</evidence>
<protein>
    <submittedName>
        <fullName evidence="8">Osmoprotectant transport system permease protein</fullName>
    </submittedName>
</protein>
<feature type="transmembrane region" description="Helical" evidence="6">
    <location>
        <begin position="33"/>
        <end position="55"/>
    </location>
</feature>
<feature type="transmembrane region" description="Helical" evidence="6">
    <location>
        <begin position="62"/>
        <end position="84"/>
    </location>
</feature>
<dbReference type="Pfam" id="PF00528">
    <property type="entry name" value="BPD_transp_1"/>
    <property type="match status" value="1"/>
</dbReference>
<keyword evidence="2 6" id="KW-0813">Transport</keyword>
<dbReference type="PANTHER" id="PTHR30177:SF4">
    <property type="entry name" value="OSMOPROTECTANT IMPORT PERMEASE PROTEIN OSMW"/>
    <property type="match status" value="1"/>
</dbReference>
<evidence type="ECO:0000256" key="3">
    <source>
        <dbReference type="ARBA" id="ARBA00022692"/>
    </source>
</evidence>
<feature type="transmembrane region" description="Helical" evidence="6">
    <location>
        <begin position="144"/>
        <end position="170"/>
    </location>
</feature>
<feature type="transmembrane region" description="Helical" evidence="6">
    <location>
        <begin position="190"/>
        <end position="215"/>
    </location>
</feature>
<dbReference type="InterPro" id="IPR051204">
    <property type="entry name" value="ABC_transp_perm/SBD"/>
</dbReference>
<evidence type="ECO:0000256" key="4">
    <source>
        <dbReference type="ARBA" id="ARBA00022989"/>
    </source>
</evidence>
<dbReference type="EMBL" id="PYGA01000023">
    <property type="protein sequence ID" value="PSK90197.1"/>
    <property type="molecule type" value="Genomic_DNA"/>
</dbReference>
<keyword evidence="9" id="KW-1185">Reference proteome</keyword>
<keyword evidence="3 6" id="KW-0812">Transmembrane</keyword>
<dbReference type="Gene3D" id="1.10.3720.10">
    <property type="entry name" value="MetI-like"/>
    <property type="match status" value="1"/>
</dbReference>
<comment type="similarity">
    <text evidence="6">Belongs to the binding-protein-dependent transport system permease family.</text>
</comment>
<dbReference type="Proteomes" id="UP000240542">
    <property type="component" value="Unassembled WGS sequence"/>
</dbReference>
<dbReference type="SUPFAM" id="SSF161098">
    <property type="entry name" value="MetI-like"/>
    <property type="match status" value="1"/>
</dbReference>
<gene>
    <name evidence="8" type="ORF">CLV63_12326</name>
</gene>
<dbReference type="InterPro" id="IPR000515">
    <property type="entry name" value="MetI-like"/>
</dbReference>
<dbReference type="CDD" id="cd06261">
    <property type="entry name" value="TM_PBP2"/>
    <property type="match status" value="1"/>
</dbReference>